<protein>
    <submittedName>
        <fullName evidence="1">Uncharacterized protein</fullName>
    </submittedName>
</protein>
<name>A0AAE0Y1M2_9GAST</name>
<proteinExistence type="predicted"/>
<accession>A0AAE0Y1M2</accession>
<evidence type="ECO:0000313" key="2">
    <source>
        <dbReference type="Proteomes" id="UP001283361"/>
    </source>
</evidence>
<dbReference type="AlphaFoldDB" id="A0AAE0Y1M2"/>
<reference evidence="1" key="1">
    <citation type="journal article" date="2023" name="G3 (Bethesda)">
        <title>A reference genome for the long-term kleptoplast-retaining sea slug Elysia crispata morphotype clarki.</title>
        <authorList>
            <person name="Eastman K.E."/>
            <person name="Pendleton A.L."/>
            <person name="Shaikh M.A."/>
            <person name="Suttiyut T."/>
            <person name="Ogas R."/>
            <person name="Tomko P."/>
            <person name="Gavelis G."/>
            <person name="Widhalm J.R."/>
            <person name="Wisecaver J.H."/>
        </authorList>
    </citation>
    <scope>NUCLEOTIDE SEQUENCE</scope>
    <source>
        <strain evidence="1">ECLA1</strain>
    </source>
</reference>
<evidence type="ECO:0000313" key="1">
    <source>
        <dbReference type="EMBL" id="KAK3729831.1"/>
    </source>
</evidence>
<gene>
    <name evidence="1" type="ORF">RRG08_058150</name>
</gene>
<comment type="caution">
    <text evidence="1">The sequence shown here is derived from an EMBL/GenBank/DDBJ whole genome shotgun (WGS) entry which is preliminary data.</text>
</comment>
<dbReference type="Proteomes" id="UP001283361">
    <property type="component" value="Unassembled WGS sequence"/>
</dbReference>
<sequence>MITQILAIGDMRDQLQCSWYENQKTIQPHVYQLVSDIDCTQFICITLTMMIQVLICTMLVQSFPGRRLVSSSQILSTEMRLACFLGLGLDQGSHSILMFHSSSEFEMKVEIEAGSTSKEARVSLFIGPDYKDESSKTIEV</sequence>
<dbReference type="EMBL" id="JAWDGP010007111">
    <property type="protein sequence ID" value="KAK3729831.1"/>
    <property type="molecule type" value="Genomic_DNA"/>
</dbReference>
<keyword evidence="2" id="KW-1185">Reference proteome</keyword>
<organism evidence="1 2">
    <name type="scientific">Elysia crispata</name>
    <name type="common">lettuce slug</name>
    <dbReference type="NCBI Taxonomy" id="231223"/>
    <lineage>
        <taxon>Eukaryota</taxon>
        <taxon>Metazoa</taxon>
        <taxon>Spiralia</taxon>
        <taxon>Lophotrochozoa</taxon>
        <taxon>Mollusca</taxon>
        <taxon>Gastropoda</taxon>
        <taxon>Heterobranchia</taxon>
        <taxon>Euthyneura</taxon>
        <taxon>Panpulmonata</taxon>
        <taxon>Sacoglossa</taxon>
        <taxon>Placobranchoidea</taxon>
        <taxon>Plakobranchidae</taxon>
        <taxon>Elysia</taxon>
    </lineage>
</organism>